<sequence length="164" mass="18139">MPHVSGRHQALGCADARLQGCRLRDFVKLRVYTLGAGHIGCNWVVQCRRKERVDALRESVSYHVAAAAYVAYVVCERRKVQVTHLAVEGRRQPAASGRCRSRIFILPLRGGSVWLPDMLLVESVCVASNACSWSCVRVIFVDSAADAMASRRAIVVAMCGRKRL</sequence>
<dbReference type="EMBL" id="JYDJ01000188">
    <property type="protein sequence ID" value="KRX40807.1"/>
    <property type="molecule type" value="Genomic_DNA"/>
</dbReference>
<proteinExistence type="predicted"/>
<dbReference type="Proteomes" id="UP000055048">
    <property type="component" value="Unassembled WGS sequence"/>
</dbReference>
<dbReference type="AlphaFoldDB" id="A0A0V0TQA0"/>
<gene>
    <name evidence="1" type="ORF">T05_9946</name>
</gene>
<comment type="caution">
    <text evidence="1">The sequence shown here is derived from an EMBL/GenBank/DDBJ whole genome shotgun (WGS) entry which is preliminary data.</text>
</comment>
<evidence type="ECO:0000313" key="2">
    <source>
        <dbReference type="Proteomes" id="UP000055048"/>
    </source>
</evidence>
<reference evidence="1 2" key="1">
    <citation type="submission" date="2015-01" db="EMBL/GenBank/DDBJ databases">
        <title>Evolution of Trichinella species and genotypes.</title>
        <authorList>
            <person name="Korhonen P.K."/>
            <person name="Edoardo P."/>
            <person name="Giuseppe L.R."/>
            <person name="Gasser R.B."/>
        </authorList>
    </citation>
    <scope>NUCLEOTIDE SEQUENCE [LARGE SCALE GENOMIC DNA]</scope>
    <source>
        <strain evidence="1">ISS417</strain>
    </source>
</reference>
<protein>
    <submittedName>
        <fullName evidence="1">Uncharacterized protein</fullName>
    </submittedName>
</protein>
<organism evidence="1 2">
    <name type="scientific">Trichinella murrelli</name>
    <dbReference type="NCBI Taxonomy" id="144512"/>
    <lineage>
        <taxon>Eukaryota</taxon>
        <taxon>Metazoa</taxon>
        <taxon>Ecdysozoa</taxon>
        <taxon>Nematoda</taxon>
        <taxon>Enoplea</taxon>
        <taxon>Dorylaimia</taxon>
        <taxon>Trichinellida</taxon>
        <taxon>Trichinellidae</taxon>
        <taxon>Trichinella</taxon>
    </lineage>
</organism>
<name>A0A0V0TQA0_9BILA</name>
<accession>A0A0V0TQA0</accession>
<keyword evidence="2" id="KW-1185">Reference proteome</keyword>
<evidence type="ECO:0000313" key="1">
    <source>
        <dbReference type="EMBL" id="KRX40807.1"/>
    </source>
</evidence>